<accession>A0A1F4UTM5</accession>
<keyword evidence="1" id="KW-0472">Membrane</keyword>
<dbReference type="PANTHER" id="PTHR40278">
    <property type="entry name" value="DNA UTILIZATION PROTEIN HOFN"/>
    <property type="match status" value="1"/>
</dbReference>
<organism evidence="2 3">
    <name type="scientific">candidate division WWE3 bacterium RBG_16_37_10</name>
    <dbReference type="NCBI Taxonomy" id="1802610"/>
    <lineage>
        <taxon>Bacteria</taxon>
        <taxon>Katanobacteria</taxon>
    </lineage>
</organism>
<comment type="caution">
    <text evidence="2">The sequence shown here is derived from an EMBL/GenBank/DDBJ whole genome shotgun (WGS) entry which is preliminary data.</text>
</comment>
<sequence length="197" mass="22222">MAQSINLIPHEERQEQEKEKLVKFSTIFSVLLLIIAGAVAAYYFNSKSELNKSIVSQDSEIEDSRNQIKGMADIEIVARNLFSKYKALNTIFDTKYNYSLLLEELRVRTPLTIKIDDLSIAASNTITISGSGENYLAVAQFINDLTDPEFKGGREGLKDLFSDVVLNSVNLENKTNRASYFLNVSYKLEKLASKSYE</sequence>
<evidence type="ECO:0000256" key="1">
    <source>
        <dbReference type="SAM" id="Phobius"/>
    </source>
</evidence>
<protein>
    <recommendedName>
        <fullName evidence="4">PilN domain-containing protein</fullName>
    </recommendedName>
</protein>
<dbReference type="InterPro" id="IPR052534">
    <property type="entry name" value="Extracell_DNA_Util/SecSys_Comp"/>
</dbReference>
<keyword evidence="1" id="KW-1133">Transmembrane helix</keyword>
<dbReference type="EMBL" id="MEUT01000071">
    <property type="protein sequence ID" value="OGC48252.1"/>
    <property type="molecule type" value="Genomic_DNA"/>
</dbReference>
<gene>
    <name evidence="2" type="ORF">A2W32_03485</name>
</gene>
<dbReference type="STRING" id="1802610.A2W32_03485"/>
<dbReference type="Proteomes" id="UP000177371">
    <property type="component" value="Unassembled WGS sequence"/>
</dbReference>
<reference evidence="2 3" key="1">
    <citation type="journal article" date="2016" name="Nat. Commun.">
        <title>Thousands of microbial genomes shed light on interconnected biogeochemical processes in an aquifer system.</title>
        <authorList>
            <person name="Anantharaman K."/>
            <person name="Brown C.T."/>
            <person name="Hug L.A."/>
            <person name="Sharon I."/>
            <person name="Castelle C.J."/>
            <person name="Probst A.J."/>
            <person name="Thomas B.C."/>
            <person name="Singh A."/>
            <person name="Wilkins M.J."/>
            <person name="Karaoz U."/>
            <person name="Brodie E.L."/>
            <person name="Williams K.H."/>
            <person name="Hubbard S.S."/>
            <person name="Banfield J.F."/>
        </authorList>
    </citation>
    <scope>NUCLEOTIDE SEQUENCE [LARGE SCALE GENOMIC DNA]</scope>
</reference>
<proteinExistence type="predicted"/>
<dbReference type="PANTHER" id="PTHR40278:SF1">
    <property type="entry name" value="DNA UTILIZATION PROTEIN HOFN"/>
    <property type="match status" value="1"/>
</dbReference>
<evidence type="ECO:0000313" key="3">
    <source>
        <dbReference type="Proteomes" id="UP000177371"/>
    </source>
</evidence>
<dbReference type="AlphaFoldDB" id="A0A1F4UTM5"/>
<name>A0A1F4UTM5_UNCKA</name>
<evidence type="ECO:0000313" key="2">
    <source>
        <dbReference type="EMBL" id="OGC48252.1"/>
    </source>
</evidence>
<evidence type="ECO:0008006" key="4">
    <source>
        <dbReference type="Google" id="ProtNLM"/>
    </source>
</evidence>
<feature type="transmembrane region" description="Helical" evidence="1">
    <location>
        <begin position="21"/>
        <end position="44"/>
    </location>
</feature>
<keyword evidence="1" id="KW-0812">Transmembrane</keyword>